<evidence type="ECO:0000313" key="3">
    <source>
        <dbReference type="Proteomes" id="UP001206895"/>
    </source>
</evidence>
<evidence type="ECO:0000313" key="2">
    <source>
        <dbReference type="EMBL" id="MCP2174531.1"/>
    </source>
</evidence>
<evidence type="ECO:0000256" key="1">
    <source>
        <dbReference type="SAM" id="SignalP"/>
    </source>
</evidence>
<protein>
    <submittedName>
        <fullName evidence="2">Uncharacterized protein</fullName>
    </submittedName>
</protein>
<organism evidence="2 3">
    <name type="scientific">Williamsia maris</name>
    <dbReference type="NCBI Taxonomy" id="72806"/>
    <lineage>
        <taxon>Bacteria</taxon>
        <taxon>Bacillati</taxon>
        <taxon>Actinomycetota</taxon>
        <taxon>Actinomycetes</taxon>
        <taxon>Mycobacteriales</taxon>
        <taxon>Nocardiaceae</taxon>
        <taxon>Williamsia</taxon>
    </lineage>
</organism>
<feature type="chain" id="PRO_5047254211" evidence="1">
    <location>
        <begin position="32"/>
        <end position="189"/>
    </location>
</feature>
<reference evidence="2 3" key="1">
    <citation type="submission" date="2022-06" db="EMBL/GenBank/DDBJ databases">
        <title>Genomic Encyclopedia of Archaeal and Bacterial Type Strains, Phase II (KMG-II): from individual species to whole genera.</title>
        <authorList>
            <person name="Goeker M."/>
        </authorList>
    </citation>
    <scope>NUCLEOTIDE SEQUENCE [LARGE SCALE GENOMIC DNA]</scope>
    <source>
        <strain evidence="2 3">DSM 44693</strain>
    </source>
</reference>
<dbReference type="InterPro" id="IPR006311">
    <property type="entry name" value="TAT_signal"/>
</dbReference>
<dbReference type="EMBL" id="JAMTCJ010000001">
    <property type="protein sequence ID" value="MCP2174531.1"/>
    <property type="molecule type" value="Genomic_DNA"/>
</dbReference>
<comment type="caution">
    <text evidence="2">The sequence shown here is derived from an EMBL/GenBank/DDBJ whole genome shotgun (WGS) entry which is preliminary data.</text>
</comment>
<name>A0ABT1H8E2_9NOCA</name>
<sequence length="189" mass="19504">MSHTARRSVVAAALGVAVAVGAGVCAAPASAAPVTVQSPVKPGAKKSTDIRSATVDYDRARGRLAVTLVMQGGITPGPGEGPNYSVLLFGPRNATGGFGQSVLSLLSLGYPANGSLVVNPPGTAVDELVPVDVKYLANRVEFRAADDKLKNLPLRYMQVQTSIDRIFIASNTATTDAIYGRFIGAPARP</sequence>
<accession>A0ABT1H8E2</accession>
<dbReference type="Proteomes" id="UP001206895">
    <property type="component" value="Unassembled WGS sequence"/>
</dbReference>
<gene>
    <name evidence="2" type="ORF">LX13_000338</name>
</gene>
<keyword evidence="1" id="KW-0732">Signal</keyword>
<dbReference type="PROSITE" id="PS51318">
    <property type="entry name" value="TAT"/>
    <property type="match status" value="1"/>
</dbReference>
<dbReference type="RefSeq" id="WP_253659585.1">
    <property type="nucleotide sequence ID" value="NZ_BAAAJQ010000001.1"/>
</dbReference>
<feature type="signal peptide" evidence="1">
    <location>
        <begin position="1"/>
        <end position="31"/>
    </location>
</feature>
<proteinExistence type="predicted"/>
<keyword evidence="3" id="KW-1185">Reference proteome</keyword>